<protein>
    <submittedName>
        <fullName evidence="5">Amidohydrolase</fullName>
    </submittedName>
</protein>
<dbReference type="PANTHER" id="PTHR11014">
    <property type="entry name" value="PEPTIDASE M20 FAMILY MEMBER"/>
    <property type="match status" value="1"/>
</dbReference>
<dbReference type="Proteomes" id="UP000596827">
    <property type="component" value="Unassembled WGS sequence"/>
</dbReference>
<sequence>MDAAVTPAHSLAALVEEAARALEPRVIAWRRDIHEHPELGNREVRTAGIVAEHLRKLGLDEVRTGVAYTGVVGLLKGGKPGPVVALRADMDGLPVTEETGLPFASKVRTQWQGEEVGVMHACGHDCHVAILMGVAEILAGMRDQLPGTVKFIFQPAEEMPPAGEEGGARLMIQEGALEKPVPKAIFGLHVSSRLNAGTIGWREGPVMASSDPLEIEVKGKQTHGAAPWLGVDPILTSAQIVMGLHTLVSRTVDITREPAVVTVGSIKGGNRGNIIPDGVRMQGTIRTFDEGMRDDLHERITTLAESIAKGNRAECRVCINKGYDVTYNDPALTAQFVPTLERVAGASNVVRVDKVTGSEDFSFFQKLVPGLFFFVGATAPGIDPTKTYSNHSPKFMVDEDALLQGLRALTHVTCDFLEANA</sequence>
<proteinExistence type="inferred from homology"/>
<organism evidence="5 6">
    <name type="scientific">Ramlibacter albus</name>
    <dbReference type="NCBI Taxonomy" id="2079448"/>
    <lineage>
        <taxon>Bacteria</taxon>
        <taxon>Pseudomonadati</taxon>
        <taxon>Pseudomonadota</taxon>
        <taxon>Betaproteobacteria</taxon>
        <taxon>Burkholderiales</taxon>
        <taxon>Comamonadaceae</taxon>
        <taxon>Ramlibacter</taxon>
    </lineage>
</organism>
<dbReference type="AlphaFoldDB" id="A0A923S911"/>
<gene>
    <name evidence="5" type="ORF">H8R02_29365</name>
</gene>
<evidence type="ECO:0000256" key="1">
    <source>
        <dbReference type="ARBA" id="ARBA00006153"/>
    </source>
</evidence>
<feature type="binding site" evidence="3">
    <location>
        <position position="158"/>
    </location>
    <ligand>
        <name>Mn(2+)</name>
        <dbReference type="ChEBI" id="CHEBI:29035"/>
        <label>2</label>
    </ligand>
</feature>
<keyword evidence="2" id="KW-0378">Hydrolase</keyword>
<dbReference type="RefSeq" id="WP_187085500.1">
    <property type="nucleotide sequence ID" value="NZ_JACORU010000020.1"/>
</dbReference>
<reference evidence="5" key="1">
    <citation type="submission" date="2020-08" db="EMBL/GenBank/DDBJ databases">
        <title>Ramlibacter sp. GTP1 16S ribosomal RNA gene genome sequencing and assembly.</title>
        <authorList>
            <person name="Kang M."/>
        </authorList>
    </citation>
    <scope>NUCLEOTIDE SEQUENCE</scope>
    <source>
        <strain evidence="5">GTP1</strain>
    </source>
</reference>
<dbReference type="PANTHER" id="PTHR11014:SF63">
    <property type="entry name" value="METALLOPEPTIDASE, PUTATIVE (AFU_ORTHOLOGUE AFUA_6G09600)-RELATED"/>
    <property type="match status" value="1"/>
</dbReference>
<comment type="similarity">
    <text evidence="1">Belongs to the peptidase M20 family.</text>
</comment>
<dbReference type="Pfam" id="PF01546">
    <property type="entry name" value="Peptidase_M20"/>
    <property type="match status" value="1"/>
</dbReference>
<keyword evidence="3" id="KW-0464">Manganese</keyword>
<comment type="cofactor">
    <cofactor evidence="3">
        <name>Mn(2+)</name>
        <dbReference type="ChEBI" id="CHEBI:29035"/>
    </cofactor>
    <text evidence="3">The Mn(2+) ion enhances activity.</text>
</comment>
<dbReference type="GO" id="GO:0016787">
    <property type="term" value="F:hydrolase activity"/>
    <property type="evidence" value="ECO:0007669"/>
    <property type="project" value="UniProtKB-KW"/>
</dbReference>
<evidence type="ECO:0000256" key="3">
    <source>
        <dbReference type="PIRSR" id="PIRSR005962-1"/>
    </source>
</evidence>
<evidence type="ECO:0000313" key="5">
    <source>
        <dbReference type="EMBL" id="MBC5768607.1"/>
    </source>
</evidence>
<dbReference type="FunFam" id="3.30.70.360:FF:000014">
    <property type="entry name" value="N-acyl-L-amino acid amidohydrolase"/>
    <property type="match status" value="1"/>
</dbReference>
<feature type="binding site" evidence="3">
    <location>
        <position position="189"/>
    </location>
    <ligand>
        <name>Mn(2+)</name>
        <dbReference type="ChEBI" id="CHEBI:29035"/>
        <label>2</label>
    </ligand>
</feature>
<evidence type="ECO:0000259" key="4">
    <source>
        <dbReference type="Pfam" id="PF07687"/>
    </source>
</evidence>
<dbReference type="Gene3D" id="3.40.630.10">
    <property type="entry name" value="Zn peptidases"/>
    <property type="match status" value="1"/>
</dbReference>
<dbReference type="InterPro" id="IPR002933">
    <property type="entry name" value="Peptidase_M20"/>
</dbReference>
<feature type="binding site" evidence="3">
    <location>
        <position position="122"/>
    </location>
    <ligand>
        <name>Mn(2+)</name>
        <dbReference type="ChEBI" id="CHEBI:29035"/>
        <label>2</label>
    </ligand>
</feature>
<keyword evidence="6" id="KW-1185">Reference proteome</keyword>
<feature type="binding site" evidence="3">
    <location>
        <position position="124"/>
    </location>
    <ligand>
        <name>Mn(2+)</name>
        <dbReference type="ChEBI" id="CHEBI:29035"/>
        <label>2</label>
    </ligand>
</feature>
<comment type="caution">
    <text evidence="5">The sequence shown here is derived from an EMBL/GenBank/DDBJ whole genome shotgun (WGS) entry which is preliminary data.</text>
</comment>
<dbReference type="NCBIfam" id="TIGR01891">
    <property type="entry name" value="amidohydrolases"/>
    <property type="match status" value="1"/>
</dbReference>
<evidence type="ECO:0000256" key="2">
    <source>
        <dbReference type="ARBA" id="ARBA00022801"/>
    </source>
</evidence>
<name>A0A923S911_9BURK</name>
<dbReference type="PIRSF" id="PIRSF005962">
    <property type="entry name" value="Pept_M20D_amidohydro"/>
    <property type="match status" value="1"/>
</dbReference>
<dbReference type="InterPro" id="IPR036264">
    <property type="entry name" value="Bact_exopeptidase_dim_dom"/>
</dbReference>
<dbReference type="Pfam" id="PF07687">
    <property type="entry name" value="M20_dimer"/>
    <property type="match status" value="1"/>
</dbReference>
<accession>A0A923S911</accession>
<dbReference type="Gene3D" id="3.30.70.360">
    <property type="match status" value="1"/>
</dbReference>
<evidence type="ECO:0000313" key="6">
    <source>
        <dbReference type="Proteomes" id="UP000596827"/>
    </source>
</evidence>
<dbReference type="GO" id="GO:0046872">
    <property type="term" value="F:metal ion binding"/>
    <property type="evidence" value="ECO:0007669"/>
    <property type="project" value="UniProtKB-KW"/>
</dbReference>
<dbReference type="InterPro" id="IPR017439">
    <property type="entry name" value="Amidohydrolase"/>
</dbReference>
<dbReference type="SUPFAM" id="SSF55031">
    <property type="entry name" value="Bacterial exopeptidase dimerisation domain"/>
    <property type="match status" value="1"/>
</dbReference>
<feature type="domain" description="Peptidase M20 dimerisation" evidence="4">
    <location>
        <begin position="214"/>
        <end position="309"/>
    </location>
</feature>
<keyword evidence="3" id="KW-0479">Metal-binding</keyword>
<dbReference type="EMBL" id="JACORU010000020">
    <property type="protein sequence ID" value="MBC5768607.1"/>
    <property type="molecule type" value="Genomic_DNA"/>
</dbReference>
<dbReference type="InterPro" id="IPR011650">
    <property type="entry name" value="Peptidase_M20_dimer"/>
</dbReference>
<feature type="binding site" evidence="3">
    <location>
        <position position="391"/>
    </location>
    <ligand>
        <name>Mn(2+)</name>
        <dbReference type="ChEBI" id="CHEBI:29035"/>
        <label>2</label>
    </ligand>
</feature>
<dbReference type="SUPFAM" id="SSF53187">
    <property type="entry name" value="Zn-dependent exopeptidases"/>
    <property type="match status" value="1"/>
</dbReference>